<dbReference type="EMBL" id="CP000393">
    <property type="protein sequence ID" value="ABG52704.1"/>
    <property type="molecule type" value="Genomic_DNA"/>
</dbReference>
<reference evidence="1" key="1">
    <citation type="submission" date="2006-06" db="EMBL/GenBank/DDBJ databases">
        <title>Complete sequence of Trichodesmium erythraeum IMS101.</title>
        <authorList>
            <consortium name="US DOE Joint Genome Institute"/>
            <person name="Copeland A."/>
            <person name="Lucas S."/>
            <person name="Lapidus A."/>
            <person name="Barry K."/>
            <person name="Detter J.C."/>
            <person name="Glavina del Rio T."/>
            <person name="Hammon N."/>
            <person name="Israni S."/>
            <person name="Dalin E."/>
            <person name="Tice H."/>
            <person name="Pitluck S."/>
            <person name="Kiss H."/>
            <person name="Munk A.C."/>
            <person name="Brettin T."/>
            <person name="Bruce D."/>
            <person name="Han C."/>
            <person name="Tapia R."/>
            <person name="Gilna P."/>
            <person name="Schmutz J."/>
            <person name="Larimer F."/>
            <person name="Land M."/>
            <person name="Hauser L."/>
            <person name="Kyrpides N."/>
            <person name="Kim E."/>
            <person name="Richardson P."/>
        </authorList>
    </citation>
    <scope>NUCLEOTIDE SEQUENCE [LARGE SCALE GENOMIC DNA]</scope>
    <source>
        <strain evidence="1">IMS101</strain>
    </source>
</reference>
<proteinExistence type="predicted"/>
<gene>
    <name evidence="1" type="ordered locus">Tery_3639</name>
</gene>
<protein>
    <submittedName>
        <fullName evidence="1">Uncharacterized protein</fullName>
    </submittedName>
</protein>
<dbReference type="HOGENOM" id="CLU_2526540_0_0_3"/>
<organism evidence="1">
    <name type="scientific">Trichodesmium erythraeum (strain IMS101)</name>
    <dbReference type="NCBI Taxonomy" id="203124"/>
    <lineage>
        <taxon>Bacteria</taxon>
        <taxon>Bacillati</taxon>
        <taxon>Cyanobacteriota</taxon>
        <taxon>Cyanophyceae</taxon>
        <taxon>Oscillatoriophycideae</taxon>
        <taxon>Oscillatoriales</taxon>
        <taxon>Microcoleaceae</taxon>
        <taxon>Trichodesmium</taxon>
    </lineage>
</organism>
<accession>Q10YH0</accession>
<name>Q10YH0_TRIEI</name>
<sequence>MIRLRGSQQVLGELDISTLSTFIYQRQCLADAPGQNITAFYTSSSIAASSPSEFESLFKEVFSNAGIEIKPSTQKTKSSSIQLL</sequence>
<dbReference type="KEGG" id="ter:Tery_3639"/>
<evidence type="ECO:0000313" key="1">
    <source>
        <dbReference type="EMBL" id="ABG52704.1"/>
    </source>
</evidence>
<dbReference type="AlphaFoldDB" id="Q10YH0"/>